<evidence type="ECO:0000313" key="1">
    <source>
        <dbReference type="EMBL" id="EGY14249.1"/>
    </source>
</evidence>
<evidence type="ECO:0000313" key="2">
    <source>
        <dbReference type="Proteomes" id="UP000001611"/>
    </source>
</evidence>
<dbReference type="InParanoid" id="G2X5A8"/>
<dbReference type="Pfam" id="PF11905">
    <property type="entry name" value="DUF3425"/>
    <property type="match status" value="1"/>
</dbReference>
<reference evidence="1 2" key="1">
    <citation type="submission" date="2008-03" db="EMBL/GenBank/DDBJ databases">
        <title>The Genome Sequence of Verticillium dahliae VdLs.17.</title>
        <authorList>
            <consortium name="The Broad Institute Genome Sequencing Platform"/>
            <person name="Ma L.-J.J."/>
            <person name="Klosterman S.J."/>
            <person name="Subbarao K."/>
            <person name="Dobinson K."/>
            <person name="Veronese P."/>
            <person name="Kang S."/>
            <person name="Gold S.E."/>
            <person name="Young S."/>
            <person name="Jaffe D."/>
            <person name="Gnerre S."/>
            <person name="Berlin A."/>
            <person name="Heiman D."/>
            <person name="Hepburn T."/>
            <person name="Sykes S."/>
            <person name="Alvarado L."/>
            <person name="Kodira C.D."/>
            <person name="Lander E."/>
            <person name="Galagan J."/>
            <person name="Nusbaum C."/>
            <person name="Birren B."/>
        </authorList>
    </citation>
    <scope>NUCLEOTIDE SEQUENCE [LARGE SCALE GENOMIC DNA]</scope>
    <source>
        <strain evidence="2">VdLs.17 / ATCC MYA-4575 / FGSC 10137</strain>
    </source>
</reference>
<accession>G2X5A8</accession>
<dbReference type="EMBL" id="DS572704">
    <property type="protein sequence ID" value="EGY14249.1"/>
    <property type="molecule type" value="Genomic_DNA"/>
</dbReference>
<dbReference type="Proteomes" id="UP000001611">
    <property type="component" value="Chromosome 2"/>
</dbReference>
<dbReference type="RefSeq" id="XP_009650603.1">
    <property type="nucleotide sequence ID" value="XM_009652308.1"/>
</dbReference>
<dbReference type="STRING" id="498257.G2X5A8"/>
<dbReference type="HOGENOM" id="CLU_033726_0_2_1"/>
<dbReference type="PANTHER" id="PTHR38116:SF1">
    <property type="entry name" value="BZIP DOMAIN-CONTAINING PROTEIN"/>
    <property type="match status" value="1"/>
</dbReference>
<name>G2X5A8_VERDV</name>
<organism evidence="1 2">
    <name type="scientific">Verticillium dahliae (strain VdLs.17 / ATCC MYA-4575 / FGSC 10137)</name>
    <name type="common">Verticillium wilt</name>
    <dbReference type="NCBI Taxonomy" id="498257"/>
    <lineage>
        <taxon>Eukaryota</taxon>
        <taxon>Fungi</taxon>
        <taxon>Dikarya</taxon>
        <taxon>Ascomycota</taxon>
        <taxon>Pezizomycotina</taxon>
        <taxon>Sordariomycetes</taxon>
        <taxon>Hypocreomycetidae</taxon>
        <taxon>Glomerellales</taxon>
        <taxon>Plectosphaerellaceae</taxon>
        <taxon>Verticillium</taxon>
    </lineage>
</organism>
<sequence length="217" mass="24264">MSVSISQMSQLEGAKCLDDNWTGLKDRAERKKRQTRLNVRAHRKRKAEARAMIVKREHHVQPREHQISPSTVAGEMLIFAISAGNFKPLSFDPLKSEFPLSTDHLIPLIQYNVKRASHTNLAILAITSLVCVGSPYKTMPLFPYPRALPESLAPTSLQLTTLHPPWIDILPSPRMRDNAIRAIGQFSQADYCATFSGGRTGLSRLDDGNKSLASHKR</sequence>
<dbReference type="GeneID" id="20706876"/>
<proteinExistence type="predicted"/>
<protein>
    <submittedName>
        <fullName evidence="1">Uncharacterized protein</fullName>
    </submittedName>
</protein>
<dbReference type="OMA" id="PDHCLLT"/>
<dbReference type="eggNOG" id="ENOG502SMKX">
    <property type="taxonomic scope" value="Eukaryota"/>
</dbReference>
<dbReference type="KEGG" id="vda:VDAG_05413"/>
<dbReference type="AlphaFoldDB" id="G2X5A8"/>
<dbReference type="InterPro" id="IPR021833">
    <property type="entry name" value="DUF3425"/>
</dbReference>
<dbReference type="PANTHER" id="PTHR38116">
    <property type="entry name" value="CHROMOSOME 7, WHOLE GENOME SHOTGUN SEQUENCE"/>
    <property type="match status" value="1"/>
</dbReference>
<keyword evidence="2" id="KW-1185">Reference proteome</keyword>
<gene>
    <name evidence="1" type="ORF">VDAG_05413</name>
</gene>
<dbReference type="OrthoDB" id="125347at2759"/>